<organism evidence="2 3">
    <name type="scientific">[Emmonsia] crescens</name>
    <dbReference type="NCBI Taxonomy" id="73230"/>
    <lineage>
        <taxon>Eukaryota</taxon>
        <taxon>Fungi</taxon>
        <taxon>Dikarya</taxon>
        <taxon>Ascomycota</taxon>
        <taxon>Pezizomycotina</taxon>
        <taxon>Eurotiomycetes</taxon>
        <taxon>Eurotiomycetidae</taxon>
        <taxon>Onygenales</taxon>
        <taxon>Ajellomycetaceae</taxon>
        <taxon>Emergomyces</taxon>
    </lineage>
</organism>
<dbReference type="InterPro" id="IPR029498">
    <property type="entry name" value="HeLo_dom"/>
</dbReference>
<dbReference type="STRING" id="73230.A0A2B7Z4V7"/>
<gene>
    <name evidence="2" type="ORF">GX50_08322</name>
</gene>
<name>A0A2B7Z4V7_9EURO</name>
<proteinExistence type="predicted"/>
<accession>A0A2B7Z4V7</accession>
<sequence length="131" mass="14722">MWFHGSLSYKLERCTGSKSKEHPLGLNFVDAPTSSAFSRAFQSMKAFCNTSLQRRAQIVSSIRWAVSDRDKFDQLVQNLRDLHLTKFTEVIGVSDSQHLIVEYEMEMIDDEPSLDVIAAASVCAGDDDMLS</sequence>
<evidence type="ECO:0000313" key="2">
    <source>
        <dbReference type="EMBL" id="PGH28936.1"/>
    </source>
</evidence>
<evidence type="ECO:0000259" key="1">
    <source>
        <dbReference type="Pfam" id="PF14479"/>
    </source>
</evidence>
<comment type="caution">
    <text evidence="2">The sequence shown here is derived from an EMBL/GenBank/DDBJ whole genome shotgun (WGS) entry which is preliminary data.</text>
</comment>
<keyword evidence="3" id="KW-1185">Reference proteome</keyword>
<dbReference type="AlphaFoldDB" id="A0A2B7Z4V7"/>
<dbReference type="Proteomes" id="UP000226031">
    <property type="component" value="Unassembled WGS sequence"/>
</dbReference>
<protein>
    <recommendedName>
        <fullName evidence="1">Prion-inhibition and propagation HeLo domain-containing protein</fullName>
    </recommendedName>
</protein>
<dbReference type="Pfam" id="PF14479">
    <property type="entry name" value="HeLo"/>
    <property type="match status" value="1"/>
</dbReference>
<dbReference type="EMBL" id="PDND01000295">
    <property type="protein sequence ID" value="PGH28936.1"/>
    <property type="molecule type" value="Genomic_DNA"/>
</dbReference>
<evidence type="ECO:0000313" key="3">
    <source>
        <dbReference type="Proteomes" id="UP000226031"/>
    </source>
</evidence>
<feature type="domain" description="Prion-inhibition and propagation HeLo" evidence="1">
    <location>
        <begin position="20"/>
        <end position="116"/>
    </location>
</feature>
<reference evidence="2 3" key="1">
    <citation type="submission" date="2017-10" db="EMBL/GenBank/DDBJ databases">
        <title>Comparative genomics in systemic dimorphic fungi from Ajellomycetaceae.</title>
        <authorList>
            <person name="Munoz J.F."/>
            <person name="Mcewen J.G."/>
            <person name="Clay O.K."/>
            <person name="Cuomo C.A."/>
        </authorList>
    </citation>
    <scope>NUCLEOTIDE SEQUENCE [LARGE SCALE GENOMIC DNA]</scope>
    <source>
        <strain evidence="2 3">UAMH4076</strain>
    </source>
</reference>
<dbReference type="Gene3D" id="1.20.120.1020">
    <property type="entry name" value="Prion-inhibition and propagation, HeLo domain"/>
    <property type="match status" value="1"/>
</dbReference>
<dbReference type="InterPro" id="IPR038305">
    <property type="entry name" value="HeLo_sf"/>
</dbReference>
<dbReference type="VEuPathDB" id="FungiDB:EMCG_05503"/>